<evidence type="ECO:0000313" key="5">
    <source>
        <dbReference type="EMBL" id="ATY84665.1"/>
    </source>
</evidence>
<evidence type="ECO:0000256" key="1">
    <source>
        <dbReference type="ARBA" id="ARBA00022596"/>
    </source>
</evidence>
<dbReference type="GO" id="GO:0008270">
    <property type="term" value="F:zinc ion binding"/>
    <property type="evidence" value="ECO:0007669"/>
    <property type="project" value="UniProtKB-UniRule"/>
</dbReference>
<keyword evidence="7" id="KW-1185">Reference proteome</keyword>
<dbReference type="Gene3D" id="3.30.2320.80">
    <property type="match status" value="1"/>
</dbReference>
<gene>
    <name evidence="4 6" type="primary">hypA</name>
    <name evidence="6" type="ORF">COOX1_1434</name>
    <name evidence="5" type="ORF">CVV65_06700</name>
</gene>
<dbReference type="KEGG" id="kyr:CVV65_06700"/>
<dbReference type="AlphaFoldDB" id="A0A2K8N6F6"/>
<evidence type="ECO:0000313" key="7">
    <source>
        <dbReference type="Proteomes" id="UP000231932"/>
    </source>
</evidence>
<dbReference type="Proteomes" id="UP000502196">
    <property type="component" value="Chromosome"/>
</dbReference>
<dbReference type="OrthoDB" id="9800361at2"/>
<reference evidence="7" key="1">
    <citation type="submission" date="2017-11" db="EMBL/GenBank/DDBJ databases">
        <title>Complete Genome Sequence of Kyrpidia sp. Strain EA-1, a thermophilic, hydrogen-oxidizing Bacterium, isolated from the Azores.</title>
        <authorList>
            <person name="Reiner J.E."/>
            <person name="Lapp C.J."/>
            <person name="Bunk B."/>
            <person name="Gescher J."/>
        </authorList>
    </citation>
    <scope>NUCLEOTIDE SEQUENCE [LARGE SCALE GENOMIC DNA]</scope>
    <source>
        <strain evidence="7">EA-1</strain>
    </source>
</reference>
<dbReference type="HAMAP" id="MF_00213">
    <property type="entry name" value="HypA_HybF"/>
    <property type="match status" value="1"/>
</dbReference>
<proteinExistence type="inferred from homology"/>
<evidence type="ECO:0000313" key="8">
    <source>
        <dbReference type="Proteomes" id="UP000502196"/>
    </source>
</evidence>
<protein>
    <recommendedName>
        <fullName evidence="4">Hydrogenase maturation factor HypA</fullName>
    </recommendedName>
</protein>
<dbReference type="InterPro" id="IPR000688">
    <property type="entry name" value="HypA/HybF"/>
</dbReference>
<accession>A0A2K8N6F6</accession>
<reference evidence="5" key="2">
    <citation type="journal article" date="2018" name="Genome Announc.">
        <title>Complete Genome Sequence of Kyrpidia sp. Strain EA-1, a Thermophilic Knallgas Bacterium, Isolated from the Azores.</title>
        <authorList>
            <person name="Reiner J.E."/>
            <person name="Lapp C.J."/>
            <person name="Bunk B."/>
            <person name="Sproer C."/>
            <person name="Overmann J."/>
            <person name="Gescher J."/>
        </authorList>
    </citation>
    <scope>NUCLEOTIDE SEQUENCE</scope>
    <source>
        <strain evidence="5">EA-1</strain>
    </source>
</reference>
<reference evidence="6 8" key="3">
    <citation type="submission" date="2020-04" db="EMBL/GenBank/DDBJ databases">
        <authorList>
            <person name="Hogendoorn C."/>
        </authorList>
    </citation>
    <scope>NUCLEOTIDE SEQUENCE [LARGE SCALE GENOMIC DNA]</scope>
    <source>
        <strain evidence="6">COOX1</strain>
    </source>
</reference>
<evidence type="ECO:0000256" key="4">
    <source>
        <dbReference type="HAMAP-Rule" id="MF_00213"/>
    </source>
</evidence>
<evidence type="ECO:0000256" key="2">
    <source>
        <dbReference type="ARBA" id="ARBA00022723"/>
    </source>
</evidence>
<name>A0A2K8N6F6_9BACL</name>
<feature type="binding site" evidence="4">
    <location>
        <position position="73"/>
    </location>
    <ligand>
        <name>Zn(2+)</name>
        <dbReference type="ChEBI" id="CHEBI:29105"/>
    </ligand>
</feature>
<evidence type="ECO:0000256" key="3">
    <source>
        <dbReference type="ARBA" id="ARBA00022833"/>
    </source>
</evidence>
<keyword evidence="3 4" id="KW-0862">Zinc</keyword>
<dbReference type="PIRSF" id="PIRSF004761">
    <property type="entry name" value="Hydrgn_mat_HypA"/>
    <property type="match status" value="1"/>
</dbReference>
<organism evidence="5 7">
    <name type="scientific">Kyrpidia spormannii</name>
    <dbReference type="NCBI Taxonomy" id="2055160"/>
    <lineage>
        <taxon>Bacteria</taxon>
        <taxon>Bacillati</taxon>
        <taxon>Bacillota</taxon>
        <taxon>Bacilli</taxon>
        <taxon>Bacillales</taxon>
        <taxon>Alicyclobacillaceae</taxon>
        <taxon>Kyrpidia</taxon>
    </lineage>
</organism>
<feature type="binding site" evidence="4">
    <location>
        <position position="92"/>
    </location>
    <ligand>
        <name>Zn(2+)</name>
        <dbReference type="ChEBI" id="CHEBI:29105"/>
    </ligand>
</feature>
<dbReference type="EMBL" id="LR792683">
    <property type="protein sequence ID" value="CAB3392485.1"/>
    <property type="molecule type" value="Genomic_DNA"/>
</dbReference>
<dbReference type="RefSeq" id="WP_100667479.1">
    <property type="nucleotide sequence ID" value="NZ_CP024955.1"/>
</dbReference>
<dbReference type="GO" id="GO:0016151">
    <property type="term" value="F:nickel cation binding"/>
    <property type="evidence" value="ECO:0007669"/>
    <property type="project" value="UniProtKB-UniRule"/>
</dbReference>
<dbReference type="GO" id="GO:0051604">
    <property type="term" value="P:protein maturation"/>
    <property type="evidence" value="ECO:0007669"/>
    <property type="project" value="InterPro"/>
</dbReference>
<comment type="similarity">
    <text evidence="4">Belongs to the HypA/HybF family.</text>
</comment>
<dbReference type="EMBL" id="CP024955">
    <property type="protein sequence ID" value="ATY84665.1"/>
    <property type="molecule type" value="Genomic_DNA"/>
</dbReference>
<dbReference type="PANTHER" id="PTHR34535">
    <property type="entry name" value="HYDROGENASE MATURATION FACTOR HYPA"/>
    <property type="match status" value="1"/>
</dbReference>
<keyword evidence="1 4" id="KW-0533">Nickel</keyword>
<dbReference type="Proteomes" id="UP000231932">
    <property type="component" value="Chromosome"/>
</dbReference>
<dbReference type="PANTHER" id="PTHR34535:SF3">
    <property type="entry name" value="HYDROGENASE MATURATION FACTOR HYPA"/>
    <property type="match status" value="1"/>
</dbReference>
<keyword evidence="2 4" id="KW-0479">Metal-binding</keyword>
<feature type="binding site" evidence="4">
    <location>
        <position position="2"/>
    </location>
    <ligand>
        <name>Ni(2+)</name>
        <dbReference type="ChEBI" id="CHEBI:49786"/>
    </ligand>
</feature>
<comment type="function">
    <text evidence="4">Involved in the maturation of [NiFe] hydrogenases. Required for nickel insertion into the metal center of the hydrogenase.</text>
</comment>
<dbReference type="Pfam" id="PF01155">
    <property type="entry name" value="HypA"/>
    <property type="match status" value="1"/>
</dbReference>
<feature type="binding site" evidence="4">
    <location>
        <position position="76"/>
    </location>
    <ligand>
        <name>Zn(2+)</name>
        <dbReference type="ChEBI" id="CHEBI:29105"/>
    </ligand>
</feature>
<sequence>MHELSIAESIVTIAAEEAARLGSRVRSAVVRVGRLVQIEPENLLFCLGILREDREETRGAEFTIEEESLQLLCRECGHKTVTSEVVFACAACRSSKVDVVAGDALEILSMEVDVGESGCEPECPGSQ</sequence>
<evidence type="ECO:0000313" key="6">
    <source>
        <dbReference type="EMBL" id="CAB3392485.1"/>
    </source>
</evidence>
<feature type="binding site" evidence="4">
    <location>
        <position position="89"/>
    </location>
    <ligand>
        <name>Zn(2+)</name>
        <dbReference type="ChEBI" id="CHEBI:29105"/>
    </ligand>
</feature>